<keyword evidence="2 5" id="KW-0812">Transmembrane</keyword>
<dbReference type="Pfam" id="PF07264">
    <property type="entry name" value="EI24"/>
    <property type="match status" value="1"/>
</dbReference>
<evidence type="ECO:0008006" key="8">
    <source>
        <dbReference type="Google" id="ProtNLM"/>
    </source>
</evidence>
<evidence type="ECO:0000256" key="1">
    <source>
        <dbReference type="ARBA" id="ARBA00004141"/>
    </source>
</evidence>
<comment type="subcellular location">
    <subcellularLocation>
        <location evidence="1">Membrane</location>
        <topology evidence="1">Multi-pass membrane protein</topology>
    </subcellularLocation>
</comment>
<reference evidence="6 7" key="1">
    <citation type="submission" date="2016-02" db="EMBL/GenBank/DDBJ databases">
        <title>Complete Genome of H5569, the type strain of the newly described species Haematospirillium jordaniae.</title>
        <authorList>
            <person name="Nicholson A.C."/>
            <person name="Humrighouse B.W."/>
            <person name="Loparov V."/>
            <person name="McQuiston J.R."/>
        </authorList>
    </citation>
    <scope>NUCLEOTIDE SEQUENCE [LARGE SCALE GENOMIC DNA]</scope>
    <source>
        <strain evidence="6 7">H5569</strain>
    </source>
</reference>
<proteinExistence type="predicted"/>
<evidence type="ECO:0000256" key="2">
    <source>
        <dbReference type="ARBA" id="ARBA00022692"/>
    </source>
</evidence>
<accession>A0A143DCZ7</accession>
<dbReference type="Proteomes" id="UP000076066">
    <property type="component" value="Chromosome"/>
</dbReference>
<evidence type="ECO:0000256" key="4">
    <source>
        <dbReference type="ARBA" id="ARBA00023136"/>
    </source>
</evidence>
<dbReference type="STRING" id="1549855.AY555_04620"/>
<evidence type="ECO:0000313" key="7">
    <source>
        <dbReference type="Proteomes" id="UP000076066"/>
    </source>
</evidence>
<feature type="transmembrane region" description="Helical" evidence="5">
    <location>
        <begin position="78"/>
        <end position="101"/>
    </location>
</feature>
<keyword evidence="4 5" id="KW-0472">Membrane</keyword>
<feature type="transmembrane region" description="Helical" evidence="5">
    <location>
        <begin position="35"/>
        <end position="58"/>
    </location>
</feature>
<dbReference type="KEGG" id="hjo:AY555_04620"/>
<dbReference type="InterPro" id="IPR059112">
    <property type="entry name" value="CysZ/EI24"/>
</dbReference>
<sequence>MLRSGHAGFCSEGGFVIQSYLKAFSQLPDPRFRRVILLSLCFAVLLYGVTFVVLGWVFGELAILAASWWETGGAILGGAAVVVASLFLFPAVLSGFVGLFLDDIVTAVEAEHYPTLPDTRPQGFLESLAGSLRFAGLALLVNLIALPLYFIPPVNAFAFLLVNGFLLGREYFELVALRRLSRTEVYALSRYYRRRLWWAGTFTAVLLLVPFVNILAPLVGVAAMVHILQGLDMGKALPVVVEGPGREVS</sequence>
<dbReference type="EMBL" id="CP014525">
    <property type="protein sequence ID" value="AMW34585.1"/>
    <property type="molecule type" value="Genomic_DNA"/>
</dbReference>
<feature type="transmembrane region" description="Helical" evidence="5">
    <location>
        <begin position="130"/>
        <end position="150"/>
    </location>
</feature>
<organism evidence="6 7">
    <name type="scientific">Haematospirillum jordaniae</name>
    <dbReference type="NCBI Taxonomy" id="1549855"/>
    <lineage>
        <taxon>Bacteria</taxon>
        <taxon>Pseudomonadati</taxon>
        <taxon>Pseudomonadota</taxon>
        <taxon>Alphaproteobacteria</taxon>
        <taxon>Rhodospirillales</taxon>
        <taxon>Novispirillaceae</taxon>
        <taxon>Haematospirillum</taxon>
    </lineage>
</organism>
<evidence type="ECO:0000313" key="6">
    <source>
        <dbReference type="EMBL" id="AMW34585.1"/>
    </source>
</evidence>
<feature type="transmembrane region" description="Helical" evidence="5">
    <location>
        <begin position="156"/>
        <end position="175"/>
    </location>
</feature>
<keyword evidence="3 5" id="KW-1133">Transmembrane helix</keyword>
<evidence type="ECO:0000256" key="5">
    <source>
        <dbReference type="SAM" id="Phobius"/>
    </source>
</evidence>
<dbReference type="AlphaFoldDB" id="A0A143DCZ7"/>
<feature type="transmembrane region" description="Helical" evidence="5">
    <location>
        <begin position="196"/>
        <end position="228"/>
    </location>
</feature>
<keyword evidence="7" id="KW-1185">Reference proteome</keyword>
<evidence type="ECO:0000256" key="3">
    <source>
        <dbReference type="ARBA" id="ARBA00022989"/>
    </source>
</evidence>
<dbReference type="OrthoDB" id="5421146at2"/>
<name>A0A143DCZ7_9PROT</name>
<protein>
    <recommendedName>
        <fullName evidence="8">Cysteine biosynthesis protein CysZ</fullName>
    </recommendedName>
</protein>
<gene>
    <name evidence="6" type="ORF">AY555_04620</name>
</gene>